<evidence type="ECO:0000313" key="2">
    <source>
        <dbReference type="EMBL" id="SPH24056.1"/>
    </source>
</evidence>
<proteinExistence type="predicted"/>
<dbReference type="OrthoDB" id="6293260at2"/>
<evidence type="ECO:0000259" key="1">
    <source>
        <dbReference type="PROSITE" id="PS51186"/>
    </source>
</evidence>
<gene>
    <name evidence="2" type="ORF">DEA8626_03104</name>
</gene>
<sequence>MADPAPILIDANNRQTGADRGPTVCLVSAAGIDPAALQAFSRRNASRLERYFPGTLRAGDSLQAACAFLDGQALRARDGRGFLLFVLVPECAEPAGLVAVTSVDPDAGLCEIGGMIAERWEGTGLMTKAMRCAFRWCRTELDLRRVRFLIASDNARSLALAAALGFRRESRAGRPFRKGTVWEETLDYFCLDLG</sequence>
<dbReference type="PANTHER" id="PTHR43441">
    <property type="entry name" value="RIBOSOMAL-PROTEIN-SERINE ACETYLTRANSFERASE"/>
    <property type="match status" value="1"/>
</dbReference>
<evidence type="ECO:0000313" key="3">
    <source>
        <dbReference type="Proteomes" id="UP000244924"/>
    </source>
</evidence>
<dbReference type="RefSeq" id="WP_108854122.1">
    <property type="nucleotide sequence ID" value="NZ_OMOQ01000003.1"/>
</dbReference>
<reference evidence="2 3" key="1">
    <citation type="submission" date="2018-03" db="EMBL/GenBank/DDBJ databases">
        <authorList>
            <person name="Keele B.F."/>
        </authorList>
    </citation>
    <scope>NUCLEOTIDE SEQUENCE [LARGE SCALE GENOMIC DNA]</scope>
    <source>
        <strain evidence="2 3">CECT 8626</strain>
    </source>
</reference>
<dbReference type="GO" id="GO:0005737">
    <property type="term" value="C:cytoplasm"/>
    <property type="evidence" value="ECO:0007669"/>
    <property type="project" value="TreeGrafter"/>
</dbReference>
<organism evidence="2 3">
    <name type="scientific">Albidovulum aquaemixtae</name>
    <dbReference type="NCBI Taxonomy" id="1542388"/>
    <lineage>
        <taxon>Bacteria</taxon>
        <taxon>Pseudomonadati</taxon>
        <taxon>Pseudomonadota</taxon>
        <taxon>Alphaproteobacteria</taxon>
        <taxon>Rhodobacterales</taxon>
        <taxon>Paracoccaceae</taxon>
        <taxon>Albidovulum</taxon>
    </lineage>
</organism>
<dbReference type="Pfam" id="PF13302">
    <property type="entry name" value="Acetyltransf_3"/>
    <property type="match status" value="1"/>
</dbReference>
<dbReference type="GO" id="GO:0008999">
    <property type="term" value="F:protein-N-terminal-alanine acetyltransferase activity"/>
    <property type="evidence" value="ECO:0007669"/>
    <property type="project" value="TreeGrafter"/>
</dbReference>
<dbReference type="SUPFAM" id="SSF55729">
    <property type="entry name" value="Acyl-CoA N-acyltransferases (Nat)"/>
    <property type="match status" value="1"/>
</dbReference>
<dbReference type="PROSITE" id="PS51186">
    <property type="entry name" value="GNAT"/>
    <property type="match status" value="1"/>
</dbReference>
<dbReference type="InterPro" id="IPR051908">
    <property type="entry name" value="Ribosomal_N-acetyltransferase"/>
</dbReference>
<dbReference type="GO" id="GO:1990189">
    <property type="term" value="F:protein N-terminal-serine acetyltransferase activity"/>
    <property type="evidence" value="ECO:0007669"/>
    <property type="project" value="TreeGrafter"/>
</dbReference>
<protein>
    <recommendedName>
        <fullName evidence="1">N-acetyltransferase domain-containing protein</fullName>
    </recommendedName>
</protein>
<accession>A0A2R8BKY1</accession>
<dbReference type="Proteomes" id="UP000244924">
    <property type="component" value="Unassembled WGS sequence"/>
</dbReference>
<name>A0A2R8BKY1_9RHOB</name>
<dbReference type="PANTHER" id="PTHR43441:SF11">
    <property type="entry name" value="RIBOSOMAL-PROTEIN-SERINE ACETYLTRANSFERASE"/>
    <property type="match status" value="1"/>
</dbReference>
<dbReference type="EMBL" id="OMOQ01000003">
    <property type="protein sequence ID" value="SPH24056.1"/>
    <property type="molecule type" value="Genomic_DNA"/>
</dbReference>
<dbReference type="Gene3D" id="3.40.630.30">
    <property type="match status" value="1"/>
</dbReference>
<feature type="domain" description="N-acetyltransferase" evidence="1">
    <location>
        <begin position="35"/>
        <end position="187"/>
    </location>
</feature>
<dbReference type="InterPro" id="IPR016181">
    <property type="entry name" value="Acyl_CoA_acyltransferase"/>
</dbReference>
<keyword evidence="3" id="KW-1185">Reference proteome</keyword>
<dbReference type="InterPro" id="IPR000182">
    <property type="entry name" value="GNAT_dom"/>
</dbReference>
<dbReference type="AlphaFoldDB" id="A0A2R8BKY1"/>